<gene>
    <name evidence="6" type="ORF">MBBTH_01410</name>
</gene>
<dbReference type="InterPro" id="IPR016473">
    <property type="entry name" value="dCMP_deaminase"/>
</dbReference>
<sequence length="152" mass="16817">MADENNAGRKSKTEYYLAIALAVSKRSTCLKRRYGAVIVNNDEIVSTGYNGNPRGEDNCCDRGNCQRMNLPSNSGNYNDCFSVHAEQNAMISASRNEMLGSAIYLAGEMYVDGEWVEIEDAEPCPICFRMIKNSGIDWIVSKKGTLSLRSPV</sequence>
<dbReference type="SUPFAM" id="SSF53927">
    <property type="entry name" value="Cytidine deaminase-like"/>
    <property type="match status" value="1"/>
</dbReference>
<evidence type="ECO:0000313" key="7">
    <source>
        <dbReference type="Proteomes" id="UP000251717"/>
    </source>
</evidence>
<accession>A0A315XQQ4</accession>
<dbReference type="Pfam" id="PF00383">
    <property type="entry name" value="dCMP_cyt_deam_1"/>
    <property type="match status" value="1"/>
</dbReference>
<evidence type="ECO:0000256" key="1">
    <source>
        <dbReference type="ARBA" id="ARBA00006576"/>
    </source>
</evidence>
<organism evidence="6 7">
    <name type="scientific">Methanobrevibacter thaueri</name>
    <dbReference type="NCBI Taxonomy" id="190975"/>
    <lineage>
        <taxon>Archaea</taxon>
        <taxon>Methanobacteriati</taxon>
        <taxon>Methanobacteriota</taxon>
        <taxon>Methanomada group</taxon>
        <taxon>Methanobacteria</taxon>
        <taxon>Methanobacteriales</taxon>
        <taxon>Methanobacteriaceae</taxon>
        <taxon>Methanobrevibacter</taxon>
    </lineage>
</organism>
<evidence type="ECO:0000256" key="2">
    <source>
        <dbReference type="ARBA" id="ARBA00022723"/>
    </source>
</evidence>
<dbReference type="PROSITE" id="PS51747">
    <property type="entry name" value="CYT_DCMP_DEAMINASES_2"/>
    <property type="match status" value="1"/>
</dbReference>
<dbReference type="PANTHER" id="PTHR11086:SF18">
    <property type="entry name" value="DEOXYCYTIDYLATE DEAMINASE"/>
    <property type="match status" value="1"/>
</dbReference>
<dbReference type="InterPro" id="IPR002125">
    <property type="entry name" value="CMP_dCMP_dom"/>
</dbReference>
<dbReference type="AlphaFoldDB" id="A0A315XQQ4"/>
<dbReference type="PANTHER" id="PTHR11086">
    <property type="entry name" value="DEOXYCYTIDYLATE DEAMINASE-RELATED"/>
    <property type="match status" value="1"/>
</dbReference>
<evidence type="ECO:0000313" key="6">
    <source>
        <dbReference type="EMBL" id="PWB88238.1"/>
    </source>
</evidence>
<protein>
    <submittedName>
        <fullName evidence="6">Cytidine and deoxycytidylate deaminase zinc-binding region</fullName>
    </submittedName>
</protein>
<keyword evidence="7" id="KW-1185">Reference proteome</keyword>
<keyword evidence="2" id="KW-0479">Metal-binding</keyword>
<dbReference type="RefSeq" id="WP_116591140.1">
    <property type="nucleotide sequence ID" value="NZ_MZGS01000012.1"/>
</dbReference>
<name>A0A315XQQ4_9EURY</name>
<dbReference type="InterPro" id="IPR015517">
    <property type="entry name" value="dCMP_deaminase-rel"/>
</dbReference>
<evidence type="ECO:0000256" key="3">
    <source>
        <dbReference type="ARBA" id="ARBA00022801"/>
    </source>
</evidence>
<keyword evidence="4" id="KW-0862">Zinc</keyword>
<dbReference type="Proteomes" id="UP000251717">
    <property type="component" value="Unassembled WGS sequence"/>
</dbReference>
<dbReference type="InterPro" id="IPR016192">
    <property type="entry name" value="APOBEC/CMP_deaminase_Zn-bd"/>
</dbReference>
<dbReference type="InterPro" id="IPR016193">
    <property type="entry name" value="Cytidine_deaminase-like"/>
</dbReference>
<proteinExistence type="inferred from homology"/>
<keyword evidence="3" id="KW-0378">Hydrolase</keyword>
<evidence type="ECO:0000256" key="4">
    <source>
        <dbReference type="ARBA" id="ARBA00022833"/>
    </source>
</evidence>
<dbReference type="EMBL" id="MZGS01000012">
    <property type="protein sequence ID" value="PWB88238.1"/>
    <property type="molecule type" value="Genomic_DNA"/>
</dbReference>
<dbReference type="PIRSF" id="PIRSF006019">
    <property type="entry name" value="dCMP_deaminase"/>
    <property type="match status" value="1"/>
</dbReference>
<comment type="similarity">
    <text evidence="1">Belongs to the cytidine and deoxycytidylate deaminase family.</text>
</comment>
<comment type="caution">
    <text evidence="6">The sequence shown here is derived from an EMBL/GenBank/DDBJ whole genome shotgun (WGS) entry which is preliminary data.</text>
</comment>
<dbReference type="OrthoDB" id="7284at2157"/>
<dbReference type="GO" id="GO:0006220">
    <property type="term" value="P:pyrimidine nucleotide metabolic process"/>
    <property type="evidence" value="ECO:0007669"/>
    <property type="project" value="InterPro"/>
</dbReference>
<reference evidence="6 7" key="1">
    <citation type="submission" date="2017-03" db="EMBL/GenBank/DDBJ databases">
        <title>Genome sequence of Methanobrevibacter thaueri.</title>
        <authorList>
            <person name="Poehlein A."/>
            <person name="Seedorf H."/>
            <person name="Daniel R."/>
        </authorList>
    </citation>
    <scope>NUCLEOTIDE SEQUENCE [LARGE SCALE GENOMIC DNA]</scope>
    <source>
        <strain evidence="6 7">DSM 11995</strain>
    </source>
</reference>
<feature type="domain" description="CMP/dCMP-type deaminase" evidence="5">
    <location>
        <begin position="11"/>
        <end position="152"/>
    </location>
</feature>
<dbReference type="GO" id="GO:0008270">
    <property type="term" value="F:zinc ion binding"/>
    <property type="evidence" value="ECO:0007669"/>
    <property type="project" value="InterPro"/>
</dbReference>
<dbReference type="PROSITE" id="PS00903">
    <property type="entry name" value="CYT_DCMP_DEAMINASES_1"/>
    <property type="match status" value="1"/>
</dbReference>
<dbReference type="GO" id="GO:0004132">
    <property type="term" value="F:dCMP deaminase activity"/>
    <property type="evidence" value="ECO:0007669"/>
    <property type="project" value="InterPro"/>
</dbReference>
<dbReference type="Gene3D" id="3.40.140.10">
    <property type="entry name" value="Cytidine Deaminase, domain 2"/>
    <property type="match status" value="1"/>
</dbReference>
<dbReference type="GO" id="GO:0005737">
    <property type="term" value="C:cytoplasm"/>
    <property type="evidence" value="ECO:0007669"/>
    <property type="project" value="TreeGrafter"/>
</dbReference>
<evidence type="ECO:0000259" key="5">
    <source>
        <dbReference type="PROSITE" id="PS51747"/>
    </source>
</evidence>